<feature type="transmembrane region" description="Helical" evidence="10">
    <location>
        <begin position="299"/>
        <end position="318"/>
    </location>
</feature>
<gene>
    <name evidence="11" type="ORF">WN55_06637</name>
</gene>
<evidence type="ECO:0000256" key="4">
    <source>
        <dbReference type="ARBA" id="ARBA00022692"/>
    </source>
</evidence>
<feature type="transmembrane region" description="Helical" evidence="10">
    <location>
        <begin position="66"/>
        <end position="89"/>
    </location>
</feature>
<reference evidence="11 12" key="1">
    <citation type="submission" date="2015-07" db="EMBL/GenBank/DDBJ databases">
        <title>The genome of Dufourea novaeangliae.</title>
        <authorList>
            <person name="Pan H."/>
            <person name="Kapheim K."/>
        </authorList>
    </citation>
    <scope>NUCLEOTIDE SEQUENCE [LARGE SCALE GENOMIC DNA]</scope>
    <source>
        <strain evidence="11">0120121106</strain>
        <tissue evidence="11">Whole body</tissue>
    </source>
</reference>
<feature type="transmembrane region" description="Helical" evidence="10">
    <location>
        <begin position="9"/>
        <end position="26"/>
    </location>
</feature>
<evidence type="ECO:0000256" key="8">
    <source>
        <dbReference type="ARBA" id="ARBA00023170"/>
    </source>
</evidence>
<evidence type="ECO:0000256" key="10">
    <source>
        <dbReference type="RuleBase" id="RU351113"/>
    </source>
</evidence>
<dbReference type="InterPro" id="IPR004117">
    <property type="entry name" value="7tm6_olfct_rcpt"/>
</dbReference>
<comment type="subcellular location">
    <subcellularLocation>
        <location evidence="1 10">Cell membrane</location>
        <topology evidence="1 10">Multi-pass membrane protein</topology>
    </subcellularLocation>
</comment>
<keyword evidence="7 10" id="KW-0472">Membrane</keyword>
<accession>A0A154PQL1</accession>
<keyword evidence="8 10" id="KW-0675">Receptor</keyword>
<dbReference type="PANTHER" id="PTHR21137:SF35">
    <property type="entry name" value="ODORANT RECEPTOR 19A-RELATED"/>
    <property type="match status" value="1"/>
</dbReference>
<evidence type="ECO:0000256" key="2">
    <source>
        <dbReference type="ARBA" id="ARBA00022475"/>
    </source>
</evidence>
<dbReference type="PANTHER" id="PTHR21137">
    <property type="entry name" value="ODORANT RECEPTOR"/>
    <property type="match status" value="1"/>
</dbReference>
<dbReference type="AlphaFoldDB" id="A0A154PQL1"/>
<keyword evidence="6 10" id="KW-1133">Transmembrane helix</keyword>
<keyword evidence="3 10" id="KW-0716">Sensory transduction</keyword>
<evidence type="ECO:0000256" key="3">
    <source>
        <dbReference type="ARBA" id="ARBA00022606"/>
    </source>
</evidence>
<evidence type="ECO:0000256" key="9">
    <source>
        <dbReference type="ARBA" id="ARBA00023224"/>
    </source>
</evidence>
<keyword evidence="12" id="KW-1185">Reference proteome</keyword>
<dbReference type="OrthoDB" id="8185860at2759"/>
<dbReference type="EMBL" id="KQ435047">
    <property type="protein sequence ID" value="KZC14206.1"/>
    <property type="molecule type" value="Genomic_DNA"/>
</dbReference>
<protein>
    <recommendedName>
        <fullName evidence="10">Odorant receptor</fullName>
    </recommendedName>
</protein>
<sequence length="419" mass="48673">MQTKRHSDISIGSCAFFMKIIGLWTAENEREQLYRNIALVYTHVANVFGACVLFRDLYFCRSDSNMALYAVCNILNKLIVSIKLIVLTAHRGEFLDLLTYMQKHFWNGNYDHHEKTIIATSLKNCILFTTIVTAISHITLVCFLITPIIENKGKNESDRMLPFNMWLVNLPLSITPYYEMMFTFQGLLLYYTAICYFCFDNVLCVMSQHVCGQFRVLQYRFTKLYDSEETIKNQNENYAAKSYVQFRKCVRQHQELLNYCWRLENVFPVIVLGQVVIFSVLICLYGYQAFLAQSTIARRIIYIWFLVGSASLLFMFTYSCHELAVESENIGDAVYSAPWTLVPMNKDGKMLRDNLKLTIFRSSKACCFTAYGFFPVYVETFTTVINLNLLYSVFSYILGVQISSVRFFVVKNAFISRTK</sequence>
<dbReference type="GO" id="GO:0004984">
    <property type="term" value="F:olfactory receptor activity"/>
    <property type="evidence" value="ECO:0007669"/>
    <property type="project" value="InterPro"/>
</dbReference>
<comment type="similarity">
    <text evidence="10">Belongs to the insect chemoreceptor superfamily. Heteromeric odorant receptor channel (TC 1.A.69) family.</text>
</comment>
<dbReference type="Pfam" id="PF02949">
    <property type="entry name" value="7tm_6"/>
    <property type="match status" value="1"/>
</dbReference>
<feature type="transmembrane region" description="Helical" evidence="10">
    <location>
        <begin position="126"/>
        <end position="149"/>
    </location>
</feature>
<proteinExistence type="inferred from homology"/>
<evidence type="ECO:0000256" key="1">
    <source>
        <dbReference type="ARBA" id="ARBA00004651"/>
    </source>
</evidence>
<feature type="transmembrane region" description="Helical" evidence="10">
    <location>
        <begin position="266"/>
        <end position="287"/>
    </location>
</feature>
<dbReference type="GO" id="GO:0005886">
    <property type="term" value="C:plasma membrane"/>
    <property type="evidence" value="ECO:0007669"/>
    <property type="project" value="UniProtKB-SubCell"/>
</dbReference>
<keyword evidence="4 10" id="KW-0812">Transmembrane</keyword>
<feature type="transmembrane region" description="Helical" evidence="10">
    <location>
        <begin position="389"/>
        <end position="409"/>
    </location>
</feature>
<dbReference type="GO" id="GO:0007165">
    <property type="term" value="P:signal transduction"/>
    <property type="evidence" value="ECO:0007669"/>
    <property type="project" value="UniProtKB-KW"/>
</dbReference>
<evidence type="ECO:0000313" key="12">
    <source>
        <dbReference type="Proteomes" id="UP000076502"/>
    </source>
</evidence>
<keyword evidence="2" id="KW-1003">Cell membrane</keyword>
<evidence type="ECO:0000256" key="6">
    <source>
        <dbReference type="ARBA" id="ARBA00022989"/>
    </source>
</evidence>
<evidence type="ECO:0000256" key="5">
    <source>
        <dbReference type="ARBA" id="ARBA00022725"/>
    </source>
</evidence>
<keyword evidence="9 10" id="KW-0807">Transducer</keyword>
<dbReference type="Proteomes" id="UP000076502">
    <property type="component" value="Unassembled WGS sequence"/>
</dbReference>
<dbReference type="STRING" id="178035.A0A154PQL1"/>
<organism evidence="11 12">
    <name type="scientific">Dufourea novaeangliae</name>
    <name type="common">Sweat bee</name>
    <dbReference type="NCBI Taxonomy" id="178035"/>
    <lineage>
        <taxon>Eukaryota</taxon>
        <taxon>Metazoa</taxon>
        <taxon>Ecdysozoa</taxon>
        <taxon>Arthropoda</taxon>
        <taxon>Hexapoda</taxon>
        <taxon>Insecta</taxon>
        <taxon>Pterygota</taxon>
        <taxon>Neoptera</taxon>
        <taxon>Endopterygota</taxon>
        <taxon>Hymenoptera</taxon>
        <taxon>Apocrita</taxon>
        <taxon>Aculeata</taxon>
        <taxon>Apoidea</taxon>
        <taxon>Anthophila</taxon>
        <taxon>Halictidae</taxon>
        <taxon>Rophitinae</taxon>
        <taxon>Dufourea</taxon>
    </lineage>
</organism>
<feature type="transmembrane region" description="Helical" evidence="10">
    <location>
        <begin position="32"/>
        <end position="54"/>
    </location>
</feature>
<name>A0A154PQL1_DUFNO</name>
<keyword evidence="5 10" id="KW-0552">Olfaction</keyword>
<evidence type="ECO:0000256" key="7">
    <source>
        <dbReference type="ARBA" id="ARBA00023136"/>
    </source>
</evidence>
<evidence type="ECO:0000313" key="11">
    <source>
        <dbReference type="EMBL" id="KZC14206.1"/>
    </source>
</evidence>
<dbReference type="GO" id="GO:0005549">
    <property type="term" value="F:odorant binding"/>
    <property type="evidence" value="ECO:0007669"/>
    <property type="project" value="InterPro"/>
</dbReference>